<dbReference type="AlphaFoldDB" id="A0A809R806"/>
<evidence type="ECO:0000313" key="3">
    <source>
        <dbReference type="EMBL" id="BBO23660.1"/>
    </source>
</evidence>
<evidence type="ECO:0000256" key="1">
    <source>
        <dbReference type="SAM" id="Phobius"/>
    </source>
</evidence>
<protein>
    <submittedName>
        <fullName evidence="3">SPFH domain / Band 7 family protein</fullName>
    </submittedName>
</protein>
<dbReference type="Pfam" id="PF01145">
    <property type="entry name" value="Band_7"/>
    <property type="match status" value="1"/>
</dbReference>
<name>A0A809R806_9BACT</name>
<dbReference type="InterPro" id="IPR036013">
    <property type="entry name" value="Band_7/SPFH_dom_sf"/>
</dbReference>
<feature type="domain" description="Band 7" evidence="2">
    <location>
        <begin position="62"/>
        <end position="225"/>
    </location>
</feature>
<feature type="transmembrane region" description="Helical" evidence="1">
    <location>
        <begin position="12"/>
        <end position="36"/>
    </location>
</feature>
<dbReference type="SUPFAM" id="SSF117892">
    <property type="entry name" value="Band 7/SPFH domain"/>
    <property type="match status" value="1"/>
</dbReference>
<keyword evidence="1" id="KW-1133">Transmembrane helix</keyword>
<keyword evidence="1" id="KW-0812">Transmembrane</keyword>
<feature type="transmembrane region" description="Helical" evidence="1">
    <location>
        <begin position="42"/>
        <end position="67"/>
    </location>
</feature>
<proteinExistence type="predicted"/>
<dbReference type="PANTHER" id="PTHR43446:SF1">
    <property type="entry name" value="BAND 7 DOMAIN-CONTAINING PROTEIN"/>
    <property type="match status" value="1"/>
</dbReference>
<dbReference type="EMBL" id="AP021858">
    <property type="protein sequence ID" value="BBO23660.1"/>
    <property type="molecule type" value="Genomic_DNA"/>
</dbReference>
<reference evidence="3" key="1">
    <citation type="journal article" name="DNA Res.">
        <title>The physiological potential of anammox bacteria as revealed by their core genome structure.</title>
        <authorList>
            <person name="Okubo T."/>
            <person name="Toyoda A."/>
            <person name="Fukuhara K."/>
            <person name="Uchiyama I."/>
            <person name="Harigaya Y."/>
            <person name="Kuroiwa M."/>
            <person name="Suzuki T."/>
            <person name="Murakami Y."/>
            <person name="Suwa Y."/>
            <person name="Takami H."/>
        </authorList>
    </citation>
    <scope>NUCLEOTIDE SEQUENCE</scope>
    <source>
        <strain evidence="3">317325-2</strain>
    </source>
</reference>
<evidence type="ECO:0000259" key="2">
    <source>
        <dbReference type="SMART" id="SM00244"/>
    </source>
</evidence>
<dbReference type="Gene3D" id="3.30.479.30">
    <property type="entry name" value="Band 7 domain"/>
    <property type="match status" value="1"/>
</dbReference>
<dbReference type="KEGG" id="npy:NPRO_12550"/>
<keyword evidence="1" id="KW-0472">Membrane</keyword>
<dbReference type="CDD" id="cd03402">
    <property type="entry name" value="SPFH_like_u2"/>
    <property type="match status" value="1"/>
</dbReference>
<dbReference type="InterPro" id="IPR001107">
    <property type="entry name" value="Band_7"/>
</dbReference>
<sequence>MSHEKTIHVPSGWPMLFFVIALLGLGIYGVFFLVGLGESHPMLGWAIGGEVLLWLFWAFLTIGFFIVEPNGSKVMLLFGRYVGTVKDSGFHWANPLYLKRPLSLRVRTLNGEKLKVNDLAGNPVEIAAIIVWRVTDTFDASFEVDDYEEYVALQSETAVRHTTSSYPYDAEDEQLSLRRNTDEVSQDLRTELQERLGRAGVEVIEARLSHLAYAPEIAGAMLRRQQASAVIAARQRIVEGAVGMVEMALKELEKGQILTLDDERRAAMVSNLLVVLCGEQAASPVVNAGTLYS</sequence>
<organism evidence="3 4">
    <name type="scientific">Candidatus Nitrosymbiomonas proteolyticus</name>
    <dbReference type="NCBI Taxonomy" id="2608984"/>
    <lineage>
        <taxon>Bacteria</taxon>
        <taxon>Bacillati</taxon>
        <taxon>Armatimonadota</taxon>
        <taxon>Armatimonadota incertae sedis</taxon>
        <taxon>Candidatus Nitrosymbiomonas</taxon>
    </lineage>
</organism>
<dbReference type="SMART" id="SM00244">
    <property type="entry name" value="PHB"/>
    <property type="match status" value="1"/>
</dbReference>
<dbReference type="PANTHER" id="PTHR43446">
    <property type="entry name" value="MEMBRANE PROTEIN-RELATED"/>
    <property type="match status" value="1"/>
</dbReference>
<dbReference type="Proteomes" id="UP000662873">
    <property type="component" value="Chromosome"/>
</dbReference>
<evidence type="ECO:0000313" key="4">
    <source>
        <dbReference type="Proteomes" id="UP000662873"/>
    </source>
</evidence>
<gene>
    <name evidence="3" type="ORF">NPRO_12550</name>
</gene>
<accession>A0A809R806</accession>